<dbReference type="eggNOG" id="COG0444">
    <property type="taxonomic scope" value="Bacteria"/>
</dbReference>
<comment type="caution">
    <text evidence="1">The sequence shown here is derived from an EMBL/GenBank/DDBJ whole genome shotgun (WGS) entry which is preliminary data.</text>
</comment>
<protein>
    <recommendedName>
        <fullName evidence="3">Phosphoenolpyruvate carboxykinase (ATP)</fullName>
    </recommendedName>
</protein>
<sequence length="570" mass="65665">MKESYYYHGDMVILNYSKKYITNKHEVVETEAFDCFLSHYLSYIQKHHIDLYHYLCVYDSSEMKSHIKMVLKQLLICEVNEIQDEYVKDPKILLDLIEEGYHFWRSLERYSILYTHHEEGFQIQNFIEADERESKIVLNFYREIQQKVQGSKNKVYRQLQAGTNASMLLSYYKWKTIPGYETLQDIPFISQILLRTPLILHPKHNKRTNIFKETALNPIKDFIKGEKEWICYPAKIGTILLYAYFHRNFLGSAVACANLFELANAQESIDQQPDAILLFGNPDGKKETTFYHDLKNDIWVGKCSDDPVIDYFGYTKKSMLTLHNLVMITRGWLPIHGAMVNLYLKDGTKKGLMLMGDSGAGKSETLEALNTLASDLIDHQEIIFDDMGTIHIGKDGHPYGKGTEIGAFVRLDDLDKGTAYRDMDRSIFFNPEKANARVVIPASTYEVIVKDHPIDVFLYANNYTDKRGIHIFNNREEAEPVFVEGKRLALGTTQEKGLSTTFFANPFGPMQMQEATKLLIDQIFDKLFEEKIPVGEIYTCLGLSNKGDRGIDEAAKALVEFVQDKSLRNS</sequence>
<proteinExistence type="predicted"/>
<dbReference type="RefSeq" id="WP_006627508.1">
    <property type="nucleotide sequence ID" value="NZ_ADFR01000016.1"/>
</dbReference>
<reference evidence="2" key="1">
    <citation type="submission" date="2009-12" db="EMBL/GenBank/DDBJ databases">
        <title>Sequence of Clostridiales genomosp. BVAB3 str. UPII9-5.</title>
        <authorList>
            <person name="Madupu R."/>
            <person name="Durkin A.S."/>
            <person name="Torralba M."/>
            <person name="Methe B."/>
            <person name="Sutton G.G."/>
            <person name="Strausberg R.L."/>
            <person name="Nelson K.E."/>
        </authorList>
    </citation>
    <scope>NUCLEOTIDE SEQUENCE [LARGE SCALE GENOMIC DNA]</scope>
    <source>
        <strain evidence="2">W1219</strain>
    </source>
</reference>
<keyword evidence="2" id="KW-1185">Reference proteome</keyword>
<name>D2MQ45_9FIRM</name>
<accession>D2MQ45</accession>
<dbReference type="OrthoDB" id="7052199at2"/>
<gene>
    <name evidence="1" type="ORF">HMPREF9013_0392</name>
</gene>
<evidence type="ECO:0000313" key="1">
    <source>
        <dbReference type="EMBL" id="EFC05114.1"/>
    </source>
</evidence>
<dbReference type="AlphaFoldDB" id="D2MQ45"/>
<dbReference type="STRING" id="679192.HMPREF9013_0392"/>
<dbReference type="EMBL" id="ADFR01000016">
    <property type="protein sequence ID" value="EFC05114.1"/>
    <property type="molecule type" value="Genomic_DNA"/>
</dbReference>
<evidence type="ECO:0008006" key="3">
    <source>
        <dbReference type="Google" id="ProtNLM"/>
    </source>
</evidence>
<dbReference type="SUPFAM" id="SSF53795">
    <property type="entry name" value="PEP carboxykinase-like"/>
    <property type="match status" value="1"/>
</dbReference>
<evidence type="ECO:0000313" key="2">
    <source>
        <dbReference type="Proteomes" id="UP000005017"/>
    </source>
</evidence>
<organism evidence="1 2">
    <name type="scientific">Bulleidia extructa W1219</name>
    <dbReference type="NCBI Taxonomy" id="679192"/>
    <lineage>
        <taxon>Bacteria</taxon>
        <taxon>Bacillati</taxon>
        <taxon>Bacillota</taxon>
        <taxon>Erysipelotrichia</taxon>
        <taxon>Erysipelotrichales</taxon>
        <taxon>Erysipelotrichaceae</taxon>
        <taxon>Bulleidia</taxon>
    </lineage>
</organism>
<dbReference type="Proteomes" id="UP000005017">
    <property type="component" value="Unassembled WGS sequence"/>
</dbReference>